<keyword evidence="3" id="KW-1185">Reference proteome</keyword>
<proteinExistence type="predicted"/>
<keyword evidence="1" id="KW-0812">Transmembrane</keyword>
<dbReference type="AlphaFoldDB" id="A0A2U0I2D7"/>
<accession>A0A2U0I2D7</accession>
<organism evidence="2 3">
    <name type="scientific">Marixanthomonas spongiae</name>
    <dbReference type="NCBI Taxonomy" id="2174845"/>
    <lineage>
        <taxon>Bacteria</taxon>
        <taxon>Pseudomonadati</taxon>
        <taxon>Bacteroidota</taxon>
        <taxon>Flavobacteriia</taxon>
        <taxon>Flavobacteriales</taxon>
        <taxon>Flavobacteriaceae</taxon>
        <taxon>Marixanthomonas</taxon>
    </lineage>
</organism>
<comment type="caution">
    <text evidence="2">The sequence shown here is derived from an EMBL/GenBank/DDBJ whole genome shotgun (WGS) entry which is preliminary data.</text>
</comment>
<evidence type="ECO:0000313" key="3">
    <source>
        <dbReference type="Proteomes" id="UP000245962"/>
    </source>
</evidence>
<keyword evidence="1" id="KW-1133">Transmembrane helix</keyword>
<evidence type="ECO:0000256" key="1">
    <source>
        <dbReference type="SAM" id="Phobius"/>
    </source>
</evidence>
<protein>
    <submittedName>
        <fullName evidence="2">Uncharacterized protein</fullName>
    </submittedName>
</protein>
<gene>
    <name evidence="2" type="ORF">DDV96_07615</name>
</gene>
<evidence type="ECO:0000313" key="2">
    <source>
        <dbReference type="EMBL" id="PVW15263.1"/>
    </source>
</evidence>
<reference evidence="2 3" key="1">
    <citation type="submission" date="2018-04" db="EMBL/GenBank/DDBJ databases">
        <title>Marixanthomonas spongiae HN-E44 sp. nov., isolated from a marine sponge.</title>
        <authorList>
            <person name="Luo L."/>
            <person name="Zhuang L."/>
        </authorList>
    </citation>
    <scope>NUCLEOTIDE SEQUENCE [LARGE SCALE GENOMIC DNA]</scope>
    <source>
        <strain evidence="2 3">HN-E44</strain>
    </source>
</reference>
<dbReference type="Proteomes" id="UP000245962">
    <property type="component" value="Unassembled WGS sequence"/>
</dbReference>
<keyword evidence="1" id="KW-0472">Membrane</keyword>
<dbReference type="RefSeq" id="WP_116694153.1">
    <property type="nucleotide sequence ID" value="NZ_QEHR01000004.1"/>
</dbReference>
<sequence length="79" mass="9067">MDNKVKYILQVLGWLLLGMGIVLVALEILAMNGIIQLHIDFFRLNLDSETERVNWLIGWTIAIIAGLVLLYLTKERKTK</sequence>
<feature type="transmembrane region" description="Helical" evidence="1">
    <location>
        <begin position="12"/>
        <end position="35"/>
    </location>
</feature>
<dbReference type="EMBL" id="QEHR01000004">
    <property type="protein sequence ID" value="PVW15263.1"/>
    <property type="molecule type" value="Genomic_DNA"/>
</dbReference>
<name>A0A2U0I2D7_9FLAO</name>
<feature type="transmembrane region" description="Helical" evidence="1">
    <location>
        <begin position="55"/>
        <end position="73"/>
    </location>
</feature>